<protein>
    <recommendedName>
        <fullName evidence="4">DUF779 domain-containing protein</fullName>
    </recommendedName>
</protein>
<dbReference type="PIRSF" id="PIRSF009151">
    <property type="entry name" value="DUF779"/>
    <property type="match status" value="1"/>
</dbReference>
<evidence type="ECO:0008006" key="4">
    <source>
        <dbReference type="Google" id="ProtNLM"/>
    </source>
</evidence>
<dbReference type="eggNOG" id="COG3564">
    <property type="taxonomic scope" value="Bacteria"/>
</dbReference>
<organism evidence="2 3">
    <name type="scientific">Pseudofrankia inefficax (strain DSM 45817 / CECT 9037 / DDB 130130 / EuI1c)</name>
    <name type="common">Frankia inefficax</name>
    <dbReference type="NCBI Taxonomy" id="298654"/>
    <lineage>
        <taxon>Bacteria</taxon>
        <taxon>Bacillati</taxon>
        <taxon>Actinomycetota</taxon>
        <taxon>Actinomycetes</taxon>
        <taxon>Frankiales</taxon>
        <taxon>Frankiaceae</taxon>
        <taxon>Pseudofrankia</taxon>
    </lineage>
</organism>
<dbReference type="EMBL" id="CP002299">
    <property type="protein sequence ID" value="ADP82947.1"/>
    <property type="molecule type" value="Genomic_DNA"/>
</dbReference>
<reference evidence="2 3" key="1">
    <citation type="submission" date="2010-10" db="EMBL/GenBank/DDBJ databases">
        <title>Complete sequence of Frankia sp. EuI1c.</title>
        <authorList>
            <consortium name="US DOE Joint Genome Institute"/>
            <person name="Lucas S."/>
            <person name="Copeland A."/>
            <person name="Lapidus A."/>
            <person name="Cheng J.-F."/>
            <person name="Bruce D."/>
            <person name="Goodwin L."/>
            <person name="Pitluck S."/>
            <person name="Chertkov O."/>
            <person name="Detter J.C."/>
            <person name="Han C."/>
            <person name="Tapia R."/>
            <person name="Land M."/>
            <person name="Hauser L."/>
            <person name="Jeffries C."/>
            <person name="Kyrpides N."/>
            <person name="Ivanova N."/>
            <person name="Mikhailova N."/>
            <person name="Beauchemin N."/>
            <person name="Sen A."/>
            <person name="Sur S.A."/>
            <person name="Gtari M."/>
            <person name="Wall L."/>
            <person name="Tisa L."/>
            <person name="Woyke T."/>
        </authorList>
    </citation>
    <scope>NUCLEOTIDE SEQUENCE [LARGE SCALE GENOMIC DNA]</scope>
    <source>
        <strain evidence="3">DSM 45817 / CECT 9037 / EuI1c</strain>
    </source>
</reference>
<dbReference type="AlphaFoldDB" id="E3J2Z7"/>
<proteinExistence type="predicted"/>
<dbReference type="RefSeq" id="WP_013426065.1">
    <property type="nucleotide sequence ID" value="NC_014666.1"/>
</dbReference>
<name>E3J2Z7_PSEI1</name>
<dbReference type="OrthoDB" id="3725739at2"/>
<dbReference type="KEGG" id="fri:FraEuI1c_4958"/>
<evidence type="ECO:0000313" key="3">
    <source>
        <dbReference type="Proteomes" id="UP000002484"/>
    </source>
</evidence>
<sequence>MGQVRRVDATPAAAAMLRSLTAAHGPLMIHQSGGCCDGSSPMCYPRGEFLVGDGDVLLGVLDLDDTASLAEPAAPASPPGRGPGSVDWPDDPGPSGATVPVHIGGAQFAYWSHTRLTIDLVRGRGGGFSLEAPEGYRFLTRSRLFTEDEAEALEAAGPPARGPFVP</sequence>
<dbReference type="Proteomes" id="UP000002484">
    <property type="component" value="Chromosome"/>
</dbReference>
<accession>E3J2Z7</accession>
<dbReference type="HOGENOM" id="CLU_134343_1_0_11"/>
<dbReference type="InParanoid" id="E3J2Z7"/>
<keyword evidence="3" id="KW-1185">Reference proteome</keyword>
<evidence type="ECO:0000256" key="1">
    <source>
        <dbReference type="SAM" id="MobiDB-lite"/>
    </source>
</evidence>
<gene>
    <name evidence="2" type="ordered locus">FraEuI1c_4958</name>
</gene>
<feature type="region of interest" description="Disordered" evidence="1">
    <location>
        <begin position="69"/>
        <end position="99"/>
    </location>
</feature>
<dbReference type="STRING" id="298654.FraEuI1c_4958"/>
<dbReference type="InterPro" id="IPR008497">
    <property type="entry name" value="DUF779"/>
</dbReference>
<dbReference type="Pfam" id="PF05610">
    <property type="entry name" value="DUF779"/>
    <property type="match status" value="1"/>
</dbReference>
<evidence type="ECO:0000313" key="2">
    <source>
        <dbReference type="EMBL" id="ADP82947.1"/>
    </source>
</evidence>